<dbReference type="AlphaFoldDB" id="A0A4R3K6K5"/>
<comment type="caution">
    <text evidence="1">The sequence shown here is derived from an EMBL/GenBank/DDBJ whole genome shotgun (WGS) entry which is preliminary data.</text>
</comment>
<protein>
    <submittedName>
        <fullName evidence="1">Uncharacterized protein</fullName>
    </submittedName>
</protein>
<gene>
    <name evidence="1" type="ORF">EDD59_11161</name>
</gene>
<dbReference type="Proteomes" id="UP000295726">
    <property type="component" value="Unassembled WGS sequence"/>
</dbReference>
<keyword evidence="2" id="KW-1185">Reference proteome</keyword>
<name>A0A4R3K6K5_9FIRM</name>
<evidence type="ECO:0000313" key="1">
    <source>
        <dbReference type="EMBL" id="TCS78536.1"/>
    </source>
</evidence>
<dbReference type="EMBL" id="SLZZ01000011">
    <property type="protein sequence ID" value="TCS78536.1"/>
    <property type="molecule type" value="Genomic_DNA"/>
</dbReference>
<accession>A0A4R3K6K5</accession>
<sequence length="129" mass="14599">MDKTAEQAIHDKLWQIVSPLVGGEVYESRPMTEVGYPFADFEDFLSSFTGTKNGAFARTAVDLNLWDAEDKRKDISQAGGSLFTQAMQLKEAFGYKISMRVSDSTIRVIQDRTVSPPIWRCMVHLEFDI</sequence>
<organism evidence="1 2">
    <name type="scientific">Muricomes intestini</name>
    <dbReference type="NCBI Taxonomy" id="1796634"/>
    <lineage>
        <taxon>Bacteria</taxon>
        <taxon>Bacillati</taxon>
        <taxon>Bacillota</taxon>
        <taxon>Clostridia</taxon>
        <taxon>Lachnospirales</taxon>
        <taxon>Lachnospiraceae</taxon>
        <taxon>Muricomes</taxon>
    </lineage>
</organism>
<evidence type="ECO:0000313" key="2">
    <source>
        <dbReference type="Proteomes" id="UP000295726"/>
    </source>
</evidence>
<proteinExistence type="predicted"/>
<dbReference type="RefSeq" id="WP_132381187.1">
    <property type="nucleotide sequence ID" value="NZ_SLZZ01000011.1"/>
</dbReference>
<reference evidence="1 2" key="1">
    <citation type="submission" date="2019-03" db="EMBL/GenBank/DDBJ databases">
        <title>Genomic Encyclopedia of Type Strains, Phase IV (KMG-IV): sequencing the most valuable type-strain genomes for metagenomic binning, comparative biology and taxonomic classification.</title>
        <authorList>
            <person name="Goeker M."/>
        </authorList>
    </citation>
    <scope>NUCLEOTIDE SEQUENCE [LARGE SCALE GENOMIC DNA]</scope>
    <source>
        <strain evidence="1 2">DSM 29489</strain>
    </source>
</reference>
<dbReference type="OrthoDB" id="1701539at2"/>